<keyword evidence="3 6" id="KW-0032">Aminotransferase</keyword>
<evidence type="ECO:0000256" key="4">
    <source>
        <dbReference type="ARBA" id="ARBA00022679"/>
    </source>
</evidence>
<evidence type="ECO:0000313" key="8">
    <source>
        <dbReference type="EMBL" id="HHS00985.1"/>
    </source>
</evidence>
<dbReference type="InterPro" id="IPR015421">
    <property type="entry name" value="PyrdxlP-dep_Trfase_major"/>
</dbReference>
<dbReference type="SUPFAM" id="SSF53383">
    <property type="entry name" value="PLP-dependent transferases"/>
    <property type="match status" value="1"/>
</dbReference>
<dbReference type="GO" id="GO:0008483">
    <property type="term" value="F:transaminase activity"/>
    <property type="evidence" value="ECO:0007669"/>
    <property type="project" value="UniProtKB-KW"/>
</dbReference>
<dbReference type="Gene3D" id="3.40.640.10">
    <property type="entry name" value="Type I PLP-dependent aspartate aminotransferase-like (Major domain)"/>
    <property type="match status" value="1"/>
</dbReference>
<dbReference type="InterPro" id="IPR015424">
    <property type="entry name" value="PyrdxlP-dep_Trfase"/>
</dbReference>
<comment type="similarity">
    <text evidence="2 6">Belongs to the class-I pyridoxal-phosphate-dependent aminotransferase family.</text>
</comment>
<dbReference type="EMBL" id="DRUZ01000005">
    <property type="protein sequence ID" value="HHS00985.1"/>
    <property type="molecule type" value="Genomic_DNA"/>
</dbReference>
<dbReference type="FunFam" id="3.40.640.10:FF:000033">
    <property type="entry name" value="Aspartate aminotransferase"/>
    <property type="match status" value="1"/>
</dbReference>
<protein>
    <recommendedName>
        <fullName evidence="6">Aminotransferase</fullName>
        <ecNumber evidence="6">2.6.1.-</ecNumber>
    </recommendedName>
</protein>
<gene>
    <name evidence="8" type="ORF">ENL71_00265</name>
</gene>
<sequence>MSNLEKYISKSVQSVPPSGIRKFFDIVSEMKDALSLGVGEPDFVTPWNICEMGIYSIEEGHTHYTSNFGLLELRKEISKYLKDRFDLDYPNYREQILVTVGASEAIDIALRSIIDPGDEVLIPEPCFVSYKPCVIFAGGVPVEIETKPENDFKLRAEDILPKISSRTKAIILSYPNNPTGAIMTKEDLKEIVDILKDKEIIVMSDEIYAELTYEGSHISIANFSEMKERTIVINGFSKAFAMTGWRLGFIAANEVFIKAMAKIHQYIIMSAPTFSQYAAIEALRNGLSEVEKMRDEYNRRRRYMVSRFNKMGLECFEPKGAFYVFPSIKSTGLSSEEFAERLLYEQKVAVVPGTAFGRSGEGFIRCSYAYSIETIKQALDRIEKFILNLKTQGVFQQTHENNVVVEK</sequence>
<evidence type="ECO:0000256" key="1">
    <source>
        <dbReference type="ARBA" id="ARBA00001933"/>
    </source>
</evidence>
<dbReference type="InterPro" id="IPR004839">
    <property type="entry name" value="Aminotransferase_I/II_large"/>
</dbReference>
<dbReference type="InterPro" id="IPR050596">
    <property type="entry name" value="AspAT/PAT-like"/>
</dbReference>
<dbReference type="EC" id="2.6.1.-" evidence="6"/>
<keyword evidence="4 6" id="KW-0808">Transferase</keyword>
<dbReference type="InterPro" id="IPR015422">
    <property type="entry name" value="PyrdxlP-dep_Trfase_small"/>
</dbReference>
<dbReference type="Pfam" id="PF00155">
    <property type="entry name" value="Aminotran_1_2"/>
    <property type="match status" value="1"/>
</dbReference>
<evidence type="ECO:0000256" key="6">
    <source>
        <dbReference type="RuleBase" id="RU000481"/>
    </source>
</evidence>
<dbReference type="PANTHER" id="PTHR46383">
    <property type="entry name" value="ASPARTATE AMINOTRANSFERASE"/>
    <property type="match status" value="1"/>
</dbReference>
<dbReference type="Gene3D" id="3.90.1150.10">
    <property type="entry name" value="Aspartate Aminotransferase, domain 1"/>
    <property type="match status" value="1"/>
</dbReference>
<dbReference type="AlphaFoldDB" id="A0A7C5V485"/>
<dbReference type="PANTHER" id="PTHR46383:SF3">
    <property type="entry name" value="ASPARTATE AMINOTRANSFERASE-RELATED"/>
    <property type="match status" value="1"/>
</dbReference>
<dbReference type="CDD" id="cd00609">
    <property type="entry name" value="AAT_like"/>
    <property type="match status" value="1"/>
</dbReference>
<keyword evidence="5" id="KW-0663">Pyridoxal phosphate</keyword>
<evidence type="ECO:0000256" key="5">
    <source>
        <dbReference type="ARBA" id="ARBA00022898"/>
    </source>
</evidence>
<dbReference type="GO" id="GO:0030170">
    <property type="term" value="F:pyridoxal phosphate binding"/>
    <property type="evidence" value="ECO:0007669"/>
    <property type="project" value="InterPro"/>
</dbReference>
<evidence type="ECO:0000256" key="2">
    <source>
        <dbReference type="ARBA" id="ARBA00007441"/>
    </source>
</evidence>
<organism evidence="8">
    <name type="scientific">Caldicellulosiruptor owensensis</name>
    <dbReference type="NCBI Taxonomy" id="55205"/>
    <lineage>
        <taxon>Bacteria</taxon>
        <taxon>Bacillati</taxon>
        <taxon>Bacillota</taxon>
        <taxon>Bacillota incertae sedis</taxon>
        <taxon>Caldicellulosiruptorales</taxon>
        <taxon>Caldicellulosiruptoraceae</taxon>
        <taxon>Caldicellulosiruptor</taxon>
    </lineage>
</organism>
<evidence type="ECO:0000256" key="3">
    <source>
        <dbReference type="ARBA" id="ARBA00022576"/>
    </source>
</evidence>
<accession>A0A7C5V485</accession>
<proteinExistence type="inferred from homology"/>
<name>A0A7C5V485_9FIRM</name>
<dbReference type="InterPro" id="IPR004838">
    <property type="entry name" value="NHTrfase_class1_PyrdxlP-BS"/>
</dbReference>
<evidence type="ECO:0000259" key="7">
    <source>
        <dbReference type="Pfam" id="PF00155"/>
    </source>
</evidence>
<dbReference type="GO" id="GO:0006520">
    <property type="term" value="P:amino acid metabolic process"/>
    <property type="evidence" value="ECO:0007669"/>
    <property type="project" value="InterPro"/>
</dbReference>
<reference evidence="8" key="1">
    <citation type="journal article" date="2020" name="mSystems">
        <title>Genome- and Community-Level Interaction Insights into Carbon Utilization and Element Cycling Functions of Hydrothermarchaeota in Hydrothermal Sediment.</title>
        <authorList>
            <person name="Zhou Z."/>
            <person name="Liu Y."/>
            <person name="Xu W."/>
            <person name="Pan J."/>
            <person name="Luo Z.H."/>
            <person name="Li M."/>
        </authorList>
    </citation>
    <scope>NUCLEOTIDE SEQUENCE [LARGE SCALE GENOMIC DNA]</scope>
    <source>
        <strain evidence="8">SpSt-102</strain>
    </source>
</reference>
<comment type="caution">
    <text evidence="8">The sequence shown here is derived from an EMBL/GenBank/DDBJ whole genome shotgun (WGS) entry which is preliminary data.</text>
</comment>
<comment type="cofactor">
    <cofactor evidence="1 6">
        <name>pyridoxal 5'-phosphate</name>
        <dbReference type="ChEBI" id="CHEBI:597326"/>
    </cofactor>
</comment>
<feature type="domain" description="Aminotransferase class I/classII large" evidence="7">
    <location>
        <begin position="32"/>
        <end position="382"/>
    </location>
</feature>
<dbReference type="PROSITE" id="PS00105">
    <property type="entry name" value="AA_TRANSFER_CLASS_1"/>
    <property type="match status" value="1"/>
</dbReference>